<dbReference type="eggNOG" id="COG2865">
    <property type="taxonomic scope" value="Bacteria"/>
</dbReference>
<proteinExistence type="predicted"/>
<dbReference type="Pfam" id="PF21247">
    <property type="entry name" value="Fic-like_C"/>
    <property type="match status" value="1"/>
</dbReference>
<dbReference type="PaxDb" id="469381-Dpep_2373"/>
<protein>
    <recommendedName>
        <fullName evidence="1">Filamentation induced by cAMP protein Fic-like C-terminal domain-containing protein</fullName>
    </recommendedName>
</protein>
<evidence type="ECO:0000259" key="1">
    <source>
        <dbReference type="Pfam" id="PF21247"/>
    </source>
</evidence>
<dbReference type="STRING" id="469381.Dpep_2373"/>
<evidence type="ECO:0000313" key="3">
    <source>
        <dbReference type="Proteomes" id="UP000006427"/>
    </source>
</evidence>
<name>D2Z4Q1_9BACT</name>
<dbReference type="Proteomes" id="UP000006427">
    <property type="component" value="Unassembled WGS sequence"/>
</dbReference>
<dbReference type="AlphaFoldDB" id="D2Z4Q1"/>
<feature type="domain" description="Filamentation induced by cAMP protein Fic-like C-terminal" evidence="1">
    <location>
        <begin position="73"/>
        <end position="130"/>
    </location>
</feature>
<organism evidence="2 3">
    <name type="scientific">Dethiosulfovibrio peptidovorans DSM 11002</name>
    <dbReference type="NCBI Taxonomy" id="469381"/>
    <lineage>
        <taxon>Bacteria</taxon>
        <taxon>Thermotogati</taxon>
        <taxon>Synergistota</taxon>
        <taxon>Synergistia</taxon>
        <taxon>Synergistales</taxon>
        <taxon>Dethiosulfovibrionaceae</taxon>
        <taxon>Dethiosulfovibrio</taxon>
    </lineage>
</organism>
<dbReference type="RefSeq" id="WP_005662430.1">
    <property type="nucleotide sequence ID" value="NZ_ABTR02000001.1"/>
</dbReference>
<gene>
    <name evidence="2" type="ORF">Dpep_2373</name>
</gene>
<evidence type="ECO:0000313" key="2">
    <source>
        <dbReference type="EMBL" id="EFC92395.1"/>
    </source>
</evidence>
<keyword evidence="3" id="KW-1185">Reference proteome</keyword>
<accession>D2Z4Q1</accession>
<comment type="caution">
    <text evidence="2">The sequence shown here is derived from an EMBL/GenBank/DDBJ whole genome shotgun (WGS) entry which is preliminary data.</text>
</comment>
<dbReference type="EMBL" id="ABTR02000001">
    <property type="protein sequence ID" value="EFC92395.1"/>
    <property type="molecule type" value="Genomic_DNA"/>
</dbReference>
<sequence>MGLLEVPKPVSTCTDVANQLVNQVLLVKLADSLFELTPVMRQRFQAETQVEAQVEEQEVQVEAHVSLTSTERKILFALVEDEKSARELTKAAGYKSRTGNFKRSLEKLLSEKLIQMTNPENPKASNQKYVISEHGFRLLKAWEEPSD</sequence>
<reference evidence="2 3" key="1">
    <citation type="journal article" date="2010" name="Stand. Genomic Sci.">
        <title>Permanent draft genome sequence of Dethiosulfovibrio peptidovorans type strain (SEBR 4207).</title>
        <authorList>
            <person name="Labutti K."/>
            <person name="Mayilraj S."/>
            <person name="Clum A."/>
            <person name="Lucas S."/>
            <person name="Glavina Del Rio T."/>
            <person name="Nolan M."/>
            <person name="Tice H."/>
            <person name="Cheng J.F."/>
            <person name="Pitluck S."/>
            <person name="Liolios K."/>
            <person name="Ivanova N."/>
            <person name="Mavromatis K."/>
            <person name="Mikhailova N."/>
            <person name="Pati A."/>
            <person name="Goodwin L."/>
            <person name="Chen A."/>
            <person name="Palaniappan K."/>
            <person name="Land M."/>
            <person name="Hauser L."/>
            <person name="Chang Y.J."/>
            <person name="Jeffries C.D."/>
            <person name="Rohde M."/>
            <person name="Spring S."/>
            <person name="Goker M."/>
            <person name="Woyke T."/>
            <person name="Bristow J."/>
            <person name="Eisen J.A."/>
            <person name="Markowitz V."/>
            <person name="Hugenholtz P."/>
            <person name="Kyrpides N.C."/>
            <person name="Klenk H.P."/>
            <person name="Lapidus A."/>
        </authorList>
    </citation>
    <scope>NUCLEOTIDE SEQUENCE [LARGE SCALE GENOMIC DNA]</scope>
    <source>
        <strain evidence="2 3">DSM 11002</strain>
    </source>
</reference>
<dbReference type="InterPro" id="IPR049514">
    <property type="entry name" value="Fic-like_C"/>
</dbReference>